<keyword evidence="1" id="KW-0472">Membrane</keyword>
<dbReference type="EMBL" id="ASPP01038569">
    <property type="protein sequence ID" value="ETO01332.1"/>
    <property type="molecule type" value="Genomic_DNA"/>
</dbReference>
<dbReference type="AlphaFoldDB" id="X6LJL4"/>
<gene>
    <name evidence="2" type="ORF">RFI_36106</name>
</gene>
<evidence type="ECO:0000313" key="3">
    <source>
        <dbReference type="Proteomes" id="UP000023152"/>
    </source>
</evidence>
<feature type="transmembrane region" description="Helical" evidence="1">
    <location>
        <begin position="72"/>
        <end position="94"/>
    </location>
</feature>
<organism evidence="2 3">
    <name type="scientific">Reticulomyxa filosa</name>
    <dbReference type="NCBI Taxonomy" id="46433"/>
    <lineage>
        <taxon>Eukaryota</taxon>
        <taxon>Sar</taxon>
        <taxon>Rhizaria</taxon>
        <taxon>Retaria</taxon>
        <taxon>Foraminifera</taxon>
        <taxon>Monothalamids</taxon>
        <taxon>Reticulomyxidae</taxon>
        <taxon>Reticulomyxa</taxon>
    </lineage>
</organism>
<accession>X6LJL4</accession>
<name>X6LJL4_RETFI</name>
<protein>
    <submittedName>
        <fullName evidence="2">Uncharacterized protein</fullName>
    </submittedName>
</protein>
<keyword evidence="3" id="KW-1185">Reference proteome</keyword>
<proteinExistence type="predicted"/>
<keyword evidence="1" id="KW-0812">Transmembrane</keyword>
<comment type="caution">
    <text evidence="2">The sequence shown here is derived from an EMBL/GenBank/DDBJ whole genome shotgun (WGS) entry which is preliminary data.</text>
</comment>
<dbReference type="Proteomes" id="UP000023152">
    <property type="component" value="Unassembled WGS sequence"/>
</dbReference>
<evidence type="ECO:0000256" key="1">
    <source>
        <dbReference type="SAM" id="Phobius"/>
    </source>
</evidence>
<keyword evidence="1" id="KW-1133">Transmembrane helix</keyword>
<sequence>MFFNTSLKKIYLKPECLSEKKPVISNLSHKFLKIYLASCQNFQKKVSHFTFFELFSKSDKKRCSAMKTENSINVAIIICPNKIFCSIFLVFALVNSKNFLEKIEIKKILVFECNFVSVNNEIWAIDQCHVAKEGDVEWSFYFHCTSNDPNDLPYANWYFNSTNCSGLLHSVRIYNVTAKGT</sequence>
<reference evidence="2 3" key="1">
    <citation type="journal article" date="2013" name="Curr. Biol.">
        <title>The Genome of the Foraminiferan Reticulomyxa filosa.</title>
        <authorList>
            <person name="Glockner G."/>
            <person name="Hulsmann N."/>
            <person name="Schleicher M."/>
            <person name="Noegel A.A."/>
            <person name="Eichinger L."/>
            <person name="Gallinger C."/>
            <person name="Pawlowski J."/>
            <person name="Sierra R."/>
            <person name="Euteneuer U."/>
            <person name="Pillet L."/>
            <person name="Moustafa A."/>
            <person name="Platzer M."/>
            <person name="Groth M."/>
            <person name="Szafranski K."/>
            <person name="Schliwa M."/>
        </authorList>
    </citation>
    <scope>NUCLEOTIDE SEQUENCE [LARGE SCALE GENOMIC DNA]</scope>
</reference>
<evidence type="ECO:0000313" key="2">
    <source>
        <dbReference type="EMBL" id="ETO01332.1"/>
    </source>
</evidence>